<organism evidence="1 2">
    <name type="scientific">Sporosarcina newyorkensis 2681</name>
    <dbReference type="NCBI Taxonomy" id="1027292"/>
    <lineage>
        <taxon>Bacteria</taxon>
        <taxon>Bacillati</taxon>
        <taxon>Bacillota</taxon>
        <taxon>Bacilli</taxon>
        <taxon>Bacillales</taxon>
        <taxon>Caryophanaceae</taxon>
        <taxon>Sporosarcina</taxon>
    </lineage>
</organism>
<proteinExistence type="predicted"/>
<protein>
    <submittedName>
        <fullName evidence="1">Uncharacterized protein</fullName>
    </submittedName>
</protein>
<evidence type="ECO:0000313" key="1">
    <source>
        <dbReference type="EMBL" id="EGQ20857.1"/>
    </source>
</evidence>
<name>F9DXE5_9BACL</name>
<accession>F9DXE5</accession>
<dbReference type="AlphaFoldDB" id="F9DXE5"/>
<gene>
    <name evidence="1" type="ORF">HMPREF9372_3476</name>
</gene>
<sequence>MIAEEHQDGNCSKIEAVNQPLAILARQPGFPLIHRDLTEIIVRNPILIRTSANK</sequence>
<evidence type="ECO:0000313" key="2">
    <source>
        <dbReference type="Proteomes" id="UP000005316"/>
    </source>
</evidence>
<dbReference type="Proteomes" id="UP000005316">
    <property type="component" value="Unassembled WGS sequence"/>
</dbReference>
<dbReference type="EMBL" id="AFPZ01000107">
    <property type="protein sequence ID" value="EGQ20857.1"/>
    <property type="molecule type" value="Genomic_DNA"/>
</dbReference>
<dbReference type="HOGENOM" id="CLU_3048156_0_0_9"/>
<reference evidence="1 2" key="1">
    <citation type="submission" date="2011-04" db="EMBL/GenBank/DDBJ databases">
        <authorList>
            <person name="Muzny D."/>
            <person name="Qin X."/>
            <person name="Deng J."/>
            <person name="Jiang H."/>
            <person name="Liu Y."/>
            <person name="Qu J."/>
            <person name="Song X.-Z."/>
            <person name="Zhang L."/>
            <person name="Thornton R."/>
            <person name="Coyle M."/>
            <person name="Francisco L."/>
            <person name="Jackson L."/>
            <person name="Javaid M."/>
            <person name="Korchina V."/>
            <person name="Kovar C."/>
            <person name="Mata R."/>
            <person name="Mathew T."/>
            <person name="Ngo R."/>
            <person name="Nguyen L."/>
            <person name="Nguyen N."/>
            <person name="Okwuonu G."/>
            <person name="Ongeri F."/>
            <person name="Pham C."/>
            <person name="Simmons D."/>
            <person name="Wilczek-Boney K."/>
            <person name="Hale W."/>
            <person name="Jakkamsetti A."/>
            <person name="Pham P."/>
            <person name="Ruth R."/>
            <person name="San Lucas F."/>
            <person name="Warren J."/>
            <person name="Zhang J."/>
            <person name="Zhao Z."/>
            <person name="Zhou C."/>
            <person name="Zhu D."/>
            <person name="Lee S."/>
            <person name="Bess C."/>
            <person name="Blankenburg K."/>
            <person name="Forbes L."/>
            <person name="Fu Q."/>
            <person name="Gubbala S."/>
            <person name="Hirani K."/>
            <person name="Jayaseelan J.C."/>
            <person name="Lara F."/>
            <person name="Munidasa M."/>
            <person name="Palculict T."/>
            <person name="Patil S."/>
            <person name="Pu L.-L."/>
            <person name="Saada N."/>
            <person name="Tang L."/>
            <person name="Weissenberger G."/>
            <person name="Zhu Y."/>
            <person name="Hemphill L."/>
            <person name="Shang Y."/>
            <person name="Youmans B."/>
            <person name="Ayvaz T."/>
            <person name="Ross M."/>
            <person name="Santibanez J."/>
            <person name="Aqrawi P."/>
            <person name="Gross S."/>
            <person name="Joshi V."/>
            <person name="Fowler G."/>
            <person name="Nazareth L."/>
            <person name="Reid J."/>
            <person name="Worley K."/>
            <person name="Petrosino J."/>
            <person name="Highlander S."/>
            <person name="Gibbs R."/>
        </authorList>
    </citation>
    <scope>NUCLEOTIDE SEQUENCE [LARGE SCALE GENOMIC DNA]</scope>
    <source>
        <strain evidence="1 2">2681</strain>
    </source>
</reference>
<comment type="caution">
    <text evidence="1">The sequence shown here is derived from an EMBL/GenBank/DDBJ whole genome shotgun (WGS) entry which is preliminary data.</text>
</comment>